<gene>
    <name evidence="1" type="ORF">LCGC14_3039450</name>
</gene>
<proteinExistence type="predicted"/>
<feature type="non-terminal residue" evidence="1">
    <location>
        <position position="1"/>
    </location>
</feature>
<evidence type="ECO:0000313" key="1">
    <source>
        <dbReference type="EMBL" id="KKK58933.1"/>
    </source>
</evidence>
<dbReference type="AlphaFoldDB" id="A0A0F8WQM6"/>
<organism evidence="1">
    <name type="scientific">marine sediment metagenome</name>
    <dbReference type="NCBI Taxonomy" id="412755"/>
    <lineage>
        <taxon>unclassified sequences</taxon>
        <taxon>metagenomes</taxon>
        <taxon>ecological metagenomes</taxon>
    </lineage>
</organism>
<comment type="caution">
    <text evidence="1">The sequence shown here is derived from an EMBL/GenBank/DDBJ whole genome shotgun (WGS) entry which is preliminary data.</text>
</comment>
<name>A0A0F8WQM6_9ZZZZ</name>
<accession>A0A0F8WQM6</accession>
<sequence length="55" mass="6327">LDLIKYLLTIGFQSFIESALEIFYIAGRKLKSSYSNPQGTIYVITIDIKVEKKKK</sequence>
<dbReference type="EMBL" id="LAZR01063732">
    <property type="protein sequence ID" value="KKK58933.1"/>
    <property type="molecule type" value="Genomic_DNA"/>
</dbReference>
<protein>
    <submittedName>
        <fullName evidence="1">Uncharacterized protein</fullName>
    </submittedName>
</protein>
<reference evidence="1" key="1">
    <citation type="journal article" date="2015" name="Nature">
        <title>Complex archaea that bridge the gap between prokaryotes and eukaryotes.</title>
        <authorList>
            <person name="Spang A."/>
            <person name="Saw J.H."/>
            <person name="Jorgensen S.L."/>
            <person name="Zaremba-Niedzwiedzka K."/>
            <person name="Martijn J."/>
            <person name="Lind A.E."/>
            <person name="van Eijk R."/>
            <person name="Schleper C."/>
            <person name="Guy L."/>
            <person name="Ettema T.J."/>
        </authorList>
    </citation>
    <scope>NUCLEOTIDE SEQUENCE</scope>
</reference>